<reference evidence="2 3" key="1">
    <citation type="submission" date="2018-08" db="EMBL/GenBank/DDBJ databases">
        <title>Genomic Encyclopedia of Type Strains, Phase III (KMG-III): the genomes of soil and plant-associated and newly described type strains.</title>
        <authorList>
            <person name="Whitman W."/>
        </authorList>
    </citation>
    <scope>NUCLEOTIDE SEQUENCE [LARGE SCALE GENOMIC DNA]</scope>
    <source>
        <strain evidence="2 3">CGMCC 1.10966</strain>
    </source>
</reference>
<keyword evidence="3" id="KW-1185">Reference proteome</keyword>
<dbReference type="Pfam" id="PF13527">
    <property type="entry name" value="Acetyltransf_9"/>
    <property type="match status" value="1"/>
</dbReference>
<evidence type="ECO:0000259" key="1">
    <source>
        <dbReference type="PROSITE" id="PS51186"/>
    </source>
</evidence>
<dbReference type="AlphaFoldDB" id="A0A3D9S514"/>
<dbReference type="Gene3D" id="3.40.630.30">
    <property type="match status" value="1"/>
</dbReference>
<sequence>MENDPIQILIRMETSDDYAVVREVNYAAFGNRDDEADLVARIRSSAEFIPELSLVADRDGSVVGHLLISKASIVNGSTSHDVLVLAPIAILPAHQKRGVGGLLIREGLNRSRVLGYAAVLLIGHPTYYPRFGFRPASSFGMELKQFTVPDDVFMAYELYDGALKGIAGELQYPAAFF</sequence>
<dbReference type="CDD" id="cd04301">
    <property type="entry name" value="NAT_SF"/>
    <property type="match status" value="1"/>
</dbReference>
<organism evidence="2 3">
    <name type="scientific">Paenibacillus taihuensis</name>
    <dbReference type="NCBI Taxonomy" id="1156355"/>
    <lineage>
        <taxon>Bacteria</taxon>
        <taxon>Bacillati</taxon>
        <taxon>Bacillota</taxon>
        <taxon>Bacilli</taxon>
        <taxon>Bacillales</taxon>
        <taxon>Paenibacillaceae</taxon>
        <taxon>Paenibacillus</taxon>
    </lineage>
</organism>
<dbReference type="EMBL" id="QTTN01000015">
    <property type="protein sequence ID" value="REE84386.1"/>
    <property type="molecule type" value="Genomic_DNA"/>
</dbReference>
<comment type="caution">
    <text evidence="2">The sequence shown here is derived from an EMBL/GenBank/DDBJ whole genome shotgun (WGS) entry which is preliminary data.</text>
</comment>
<gene>
    <name evidence="2" type="ORF">A8990_11563</name>
</gene>
<name>A0A3D9S514_9BACL</name>
<keyword evidence="2" id="KW-0808">Transferase</keyword>
<dbReference type="InterPro" id="IPR016181">
    <property type="entry name" value="Acyl_CoA_acyltransferase"/>
</dbReference>
<accession>A0A3D9S514</accession>
<dbReference type="InterPro" id="IPR000182">
    <property type="entry name" value="GNAT_dom"/>
</dbReference>
<dbReference type="GO" id="GO:0016747">
    <property type="term" value="F:acyltransferase activity, transferring groups other than amino-acyl groups"/>
    <property type="evidence" value="ECO:0007669"/>
    <property type="project" value="InterPro"/>
</dbReference>
<evidence type="ECO:0000313" key="2">
    <source>
        <dbReference type="EMBL" id="REE84386.1"/>
    </source>
</evidence>
<dbReference type="SUPFAM" id="SSF55729">
    <property type="entry name" value="Acyl-CoA N-acyltransferases (Nat)"/>
    <property type="match status" value="1"/>
</dbReference>
<dbReference type="Proteomes" id="UP000256304">
    <property type="component" value="Unassembled WGS sequence"/>
</dbReference>
<evidence type="ECO:0000313" key="3">
    <source>
        <dbReference type="Proteomes" id="UP000256304"/>
    </source>
</evidence>
<proteinExistence type="predicted"/>
<feature type="domain" description="N-acetyltransferase" evidence="1">
    <location>
        <begin position="8"/>
        <end position="159"/>
    </location>
</feature>
<dbReference type="PROSITE" id="PS51186">
    <property type="entry name" value="GNAT"/>
    <property type="match status" value="1"/>
</dbReference>
<protein>
    <submittedName>
        <fullName evidence="2">Putative N-acetyltransferase YhbS</fullName>
    </submittedName>
</protein>
<dbReference type="RefSeq" id="WP_245996015.1">
    <property type="nucleotide sequence ID" value="NZ_QTTN01000015.1"/>
</dbReference>